<dbReference type="EMBL" id="MRZV01000942">
    <property type="protein sequence ID" value="PIK42331.1"/>
    <property type="molecule type" value="Genomic_DNA"/>
</dbReference>
<dbReference type="PANTHER" id="PTHR28441:SF2">
    <property type="entry name" value="PROTEIN FAM91A1"/>
    <property type="match status" value="1"/>
</dbReference>
<proteinExistence type="predicted"/>
<reference evidence="2 3" key="1">
    <citation type="journal article" date="2017" name="PLoS Biol.">
        <title>The sea cucumber genome provides insights into morphological evolution and visceral regeneration.</title>
        <authorList>
            <person name="Zhang X."/>
            <person name="Sun L."/>
            <person name="Yuan J."/>
            <person name="Sun Y."/>
            <person name="Gao Y."/>
            <person name="Zhang L."/>
            <person name="Li S."/>
            <person name="Dai H."/>
            <person name="Hamel J.F."/>
            <person name="Liu C."/>
            <person name="Yu Y."/>
            <person name="Liu S."/>
            <person name="Lin W."/>
            <person name="Guo K."/>
            <person name="Jin S."/>
            <person name="Xu P."/>
            <person name="Storey K.B."/>
            <person name="Huan P."/>
            <person name="Zhang T."/>
            <person name="Zhou Y."/>
            <person name="Zhang J."/>
            <person name="Lin C."/>
            <person name="Li X."/>
            <person name="Xing L."/>
            <person name="Huo D."/>
            <person name="Sun M."/>
            <person name="Wang L."/>
            <person name="Mercier A."/>
            <person name="Li F."/>
            <person name="Yang H."/>
            <person name="Xiang J."/>
        </authorList>
    </citation>
    <scope>NUCLEOTIDE SEQUENCE [LARGE SCALE GENOMIC DNA]</scope>
    <source>
        <strain evidence="2">Shaxun</strain>
        <tissue evidence="2">Muscle</tissue>
    </source>
</reference>
<comment type="caution">
    <text evidence="2">The sequence shown here is derived from an EMBL/GenBank/DDBJ whole genome shotgun (WGS) entry which is preliminary data.</text>
</comment>
<dbReference type="InterPro" id="IPR028091">
    <property type="entry name" value="FAM91_N_dom"/>
</dbReference>
<organism evidence="2 3">
    <name type="scientific">Stichopus japonicus</name>
    <name type="common">Sea cucumber</name>
    <dbReference type="NCBI Taxonomy" id="307972"/>
    <lineage>
        <taxon>Eukaryota</taxon>
        <taxon>Metazoa</taxon>
        <taxon>Echinodermata</taxon>
        <taxon>Eleutherozoa</taxon>
        <taxon>Echinozoa</taxon>
        <taxon>Holothuroidea</taxon>
        <taxon>Aspidochirotacea</taxon>
        <taxon>Aspidochirotida</taxon>
        <taxon>Stichopodidae</taxon>
        <taxon>Apostichopus</taxon>
    </lineage>
</organism>
<gene>
    <name evidence="2" type="ORF">BSL78_20814</name>
</gene>
<evidence type="ECO:0000259" key="1">
    <source>
        <dbReference type="Pfam" id="PF14647"/>
    </source>
</evidence>
<evidence type="ECO:0000313" key="2">
    <source>
        <dbReference type="EMBL" id="PIK42331.1"/>
    </source>
</evidence>
<dbReference type="OrthoDB" id="275996at2759"/>
<accession>A0A2G8K2V8</accession>
<sequence>MNAEVEFHIRNNYPWSKLPLNVKQLLANSQKEYDKSVVNYSIKNQLRYKLNLVKHVRKDERRYYEDLLKYSMEHLMLFPYHLSDIIVKGLRVTPFSYYQKMMHNIMSSEKSYDSLPNFTAADCLRLLGIGRNQYIDIMNQCRSSKTSVCKYLVLFFGSVRQMGLAIIALCCYNHLHTHATASS</sequence>
<protein>
    <submittedName>
        <fullName evidence="2">Family with sequence similarity 91, member A1</fullName>
    </submittedName>
</protein>
<keyword evidence="3" id="KW-1185">Reference proteome</keyword>
<feature type="domain" description="FAM91 N-terminal" evidence="1">
    <location>
        <begin position="8"/>
        <end position="148"/>
    </location>
</feature>
<name>A0A2G8K2V8_STIJA</name>
<dbReference type="Pfam" id="PF14647">
    <property type="entry name" value="FAM91_N"/>
    <property type="match status" value="1"/>
</dbReference>
<dbReference type="AlphaFoldDB" id="A0A2G8K2V8"/>
<dbReference type="InterPro" id="IPR039199">
    <property type="entry name" value="FAM91"/>
</dbReference>
<dbReference type="STRING" id="307972.A0A2G8K2V8"/>
<dbReference type="Proteomes" id="UP000230750">
    <property type="component" value="Unassembled WGS sequence"/>
</dbReference>
<evidence type="ECO:0000313" key="3">
    <source>
        <dbReference type="Proteomes" id="UP000230750"/>
    </source>
</evidence>
<dbReference type="PANTHER" id="PTHR28441">
    <property type="entry name" value="PROTEIN FAM91A1"/>
    <property type="match status" value="1"/>
</dbReference>